<dbReference type="GO" id="GO:0005737">
    <property type="term" value="C:cytoplasm"/>
    <property type="evidence" value="ECO:0007669"/>
    <property type="project" value="TreeGrafter"/>
</dbReference>
<dbReference type="GO" id="GO:0008270">
    <property type="term" value="F:zinc ion binding"/>
    <property type="evidence" value="ECO:0007669"/>
    <property type="project" value="UniProtKB-KW"/>
</dbReference>
<evidence type="ECO:0000256" key="3">
    <source>
        <dbReference type="ARBA" id="ARBA00012483"/>
    </source>
</evidence>
<keyword evidence="9" id="KW-0862">Zinc</keyword>
<keyword evidence="6" id="KW-0677">Repeat</keyword>
<dbReference type="SUPFAM" id="SSF57850">
    <property type="entry name" value="RING/U-box"/>
    <property type="match status" value="1"/>
</dbReference>
<dbReference type="Gene3D" id="1.25.40.20">
    <property type="entry name" value="Ankyrin repeat-containing domain"/>
    <property type="match status" value="2"/>
</dbReference>
<dbReference type="Proteomes" id="UP001174909">
    <property type="component" value="Unassembled WGS sequence"/>
</dbReference>
<evidence type="ECO:0000256" key="12">
    <source>
        <dbReference type="PROSITE-ProRule" id="PRU00175"/>
    </source>
</evidence>
<dbReference type="Pfam" id="PF00023">
    <property type="entry name" value="Ank"/>
    <property type="match status" value="1"/>
</dbReference>
<dbReference type="Pfam" id="PF18346">
    <property type="entry name" value="SH3_15"/>
    <property type="match status" value="1"/>
</dbReference>
<dbReference type="InterPro" id="IPR013083">
    <property type="entry name" value="Znf_RING/FYVE/PHD"/>
</dbReference>
<evidence type="ECO:0000256" key="13">
    <source>
        <dbReference type="SAM" id="MobiDB-lite"/>
    </source>
</evidence>
<comment type="pathway">
    <text evidence="2">Protein modification; protein ubiquitination.</text>
</comment>
<dbReference type="Pfam" id="PF06701">
    <property type="entry name" value="MIB_HERC2"/>
    <property type="match status" value="1"/>
</dbReference>
<evidence type="ECO:0000256" key="1">
    <source>
        <dbReference type="ARBA" id="ARBA00000900"/>
    </source>
</evidence>
<dbReference type="PANTHER" id="PTHR24202:SF4">
    <property type="entry name" value="E3 UBIQUITIN-PROTEIN LIGASE MIB2-RELATED"/>
    <property type="match status" value="1"/>
</dbReference>
<gene>
    <name evidence="16" type="ORF">GBAR_LOCUS12392</name>
</gene>
<feature type="compositionally biased region" description="Polar residues" evidence="13">
    <location>
        <begin position="764"/>
        <end position="773"/>
    </location>
</feature>
<dbReference type="InterPro" id="IPR010606">
    <property type="entry name" value="Mib_Herc2"/>
</dbReference>
<proteinExistence type="predicted"/>
<keyword evidence="8" id="KW-0833">Ubl conjugation pathway</keyword>
<dbReference type="PROSITE" id="PS50088">
    <property type="entry name" value="ANK_REPEAT"/>
    <property type="match status" value="3"/>
</dbReference>
<protein>
    <recommendedName>
        <fullName evidence="3">RING-type E3 ubiquitin transferase</fullName>
        <ecNumber evidence="3">2.3.2.27</ecNumber>
    </recommendedName>
</protein>
<dbReference type="SUPFAM" id="SSF159034">
    <property type="entry name" value="Mib/herc2 domain-like"/>
    <property type="match status" value="1"/>
</dbReference>
<dbReference type="AlphaFoldDB" id="A0AA35S189"/>
<dbReference type="InterPro" id="IPR036770">
    <property type="entry name" value="Ankyrin_rpt-contain_sf"/>
</dbReference>
<feature type="domain" description="MIB/HERC2" evidence="15">
    <location>
        <begin position="99"/>
        <end position="177"/>
    </location>
</feature>
<dbReference type="PROSITE" id="PS50297">
    <property type="entry name" value="ANK_REP_REGION"/>
    <property type="match status" value="3"/>
</dbReference>
<dbReference type="PRINTS" id="PR01415">
    <property type="entry name" value="ANKYRIN"/>
</dbReference>
<evidence type="ECO:0000256" key="11">
    <source>
        <dbReference type="PROSITE-ProRule" id="PRU00023"/>
    </source>
</evidence>
<dbReference type="Gene3D" id="3.30.40.10">
    <property type="entry name" value="Zinc/RING finger domain, C3HC4 (zinc finger)"/>
    <property type="match status" value="1"/>
</dbReference>
<reference evidence="16" key="1">
    <citation type="submission" date="2023-03" db="EMBL/GenBank/DDBJ databases">
        <authorList>
            <person name="Steffen K."/>
            <person name="Cardenas P."/>
        </authorList>
    </citation>
    <scope>NUCLEOTIDE SEQUENCE</scope>
</reference>
<evidence type="ECO:0000256" key="5">
    <source>
        <dbReference type="ARBA" id="ARBA00022723"/>
    </source>
</evidence>
<name>A0AA35S189_GEOBA</name>
<dbReference type="PROSITE" id="PS51416">
    <property type="entry name" value="MIB_HERC2"/>
    <property type="match status" value="1"/>
</dbReference>
<feature type="region of interest" description="Disordered" evidence="13">
    <location>
        <begin position="728"/>
        <end position="793"/>
    </location>
</feature>
<keyword evidence="7 12" id="KW-0863">Zinc-finger</keyword>
<evidence type="ECO:0000256" key="6">
    <source>
        <dbReference type="ARBA" id="ARBA00022737"/>
    </source>
</evidence>
<keyword evidence="10 11" id="KW-0040">ANK repeat</keyword>
<evidence type="ECO:0000256" key="7">
    <source>
        <dbReference type="ARBA" id="ARBA00022771"/>
    </source>
</evidence>
<dbReference type="EC" id="2.3.2.27" evidence="3"/>
<dbReference type="PROSITE" id="PS50089">
    <property type="entry name" value="ZF_RING_2"/>
    <property type="match status" value="1"/>
</dbReference>
<dbReference type="SUPFAM" id="SSF48403">
    <property type="entry name" value="Ankyrin repeat"/>
    <property type="match status" value="1"/>
</dbReference>
<evidence type="ECO:0000256" key="2">
    <source>
        <dbReference type="ARBA" id="ARBA00004906"/>
    </source>
</evidence>
<dbReference type="Gene3D" id="2.30.30.40">
    <property type="entry name" value="SH3 Domains"/>
    <property type="match status" value="1"/>
</dbReference>
<dbReference type="PANTHER" id="PTHR24202">
    <property type="entry name" value="E3 UBIQUITIN-PROTEIN LIGASE MIB2"/>
    <property type="match status" value="1"/>
</dbReference>
<accession>A0AA35S189</accession>
<evidence type="ECO:0000259" key="14">
    <source>
        <dbReference type="PROSITE" id="PS50089"/>
    </source>
</evidence>
<evidence type="ECO:0000259" key="15">
    <source>
        <dbReference type="PROSITE" id="PS51416"/>
    </source>
</evidence>
<keyword evidence="5" id="KW-0479">Metal-binding</keyword>
<dbReference type="GO" id="GO:0061630">
    <property type="term" value="F:ubiquitin protein ligase activity"/>
    <property type="evidence" value="ECO:0007669"/>
    <property type="project" value="UniProtKB-EC"/>
</dbReference>
<dbReference type="InterPro" id="IPR040847">
    <property type="entry name" value="SH3_15"/>
</dbReference>
<dbReference type="GO" id="GO:0016567">
    <property type="term" value="P:protein ubiquitination"/>
    <property type="evidence" value="ECO:0007669"/>
    <property type="project" value="InterPro"/>
</dbReference>
<sequence length="849" mass="93767">HCSVGRCEKRDTYIPLWCGSQYDLRVIDSAQAGAGSTDIRSRGRVRESIAGCVWRCVHCLRYYLCTPCYMKDRHSVWQPFHEIDSPENPRQRTRVRCRYQSGVVWGQGVCGSEWCVRDWRVSDQDGGAGREGTVVEVCGWQRRAQEVWQCGVERIRSEEKYRLGHKGKVDLQCTVAAEGGHCYLDHLPLLGSKYKPSTPFICAGDRVLLEADLLNSSQEEIGVSDITVYEMLGQVGLIHRVNVDEDKTKLFFRGHGVGIIVAAKALKRVEGPDILPDDVVRVIDDMAEVHRLQKDGRGWHDDMVLSLGQLGRVERFLNDGTAVVVVNGKRWAFNPLCVTSAPGEQPEDEGTEVEPEVGIEMLMVSVLKEPTQDLLFKLVAVGNSQVLDDVLKKSPDKVNQMYEGRTLLHVAAAEGRIPTTRVLLEYKADLNSRDRAGETPLHAATHYNRYQVAKLLLEEGSDVNARSSVQNTPVHVATAWGHSRLLALYLSHPKCLVDPQNVLGSTPLCISSQCYRVNITRQLLEAGADPTLICMKDVNAFLFAACKEYFSGVEVYLQYHQGLMNHAKVDDGYTSLHVAASMDCCDHLCYLAATSTCDLEKKSYQGFTALHSASIEGNIRSIECLVGYGADAGAADTDGVTSLHLLLAKRNLKPLSEWTPYFNKFHEYVLGADNRIQDVPVFITVACFLVSEGASLETTSVEGITPLHVCPPEYESLLQLFARPERRGNYRGSLPRHPPPVSTRHIQTQAMSDSRSKVAKASVEKTTPTTGSEATPPEVSVSGGDSNKREESEVDSVTGPSCFLCEGPCDISFQPCGHTAMCAECVQSVSVKSCPICKTSIENTIKIKQ</sequence>
<dbReference type="SMART" id="SM00248">
    <property type="entry name" value="ANK"/>
    <property type="match status" value="6"/>
</dbReference>
<feature type="domain" description="RING-type" evidence="14">
    <location>
        <begin position="802"/>
        <end position="838"/>
    </location>
</feature>
<feature type="repeat" description="ANK" evidence="11">
    <location>
        <begin position="436"/>
        <end position="468"/>
    </location>
</feature>
<dbReference type="InterPro" id="IPR001841">
    <property type="entry name" value="Znf_RING"/>
</dbReference>
<comment type="catalytic activity">
    <reaction evidence="1">
        <text>S-ubiquitinyl-[E2 ubiquitin-conjugating enzyme]-L-cysteine + [acceptor protein]-L-lysine = [E2 ubiquitin-conjugating enzyme]-L-cysteine + N(6)-ubiquitinyl-[acceptor protein]-L-lysine.</text>
        <dbReference type="EC" id="2.3.2.27"/>
    </reaction>
</comment>
<feature type="repeat" description="ANK" evidence="11">
    <location>
        <begin position="605"/>
        <end position="637"/>
    </location>
</feature>
<evidence type="ECO:0000256" key="10">
    <source>
        <dbReference type="ARBA" id="ARBA00023043"/>
    </source>
</evidence>
<keyword evidence="17" id="KW-1185">Reference proteome</keyword>
<feature type="non-terminal residue" evidence="16">
    <location>
        <position position="1"/>
    </location>
</feature>
<feature type="compositionally biased region" description="Polar residues" evidence="13">
    <location>
        <begin position="744"/>
        <end position="753"/>
    </location>
</feature>
<evidence type="ECO:0000313" key="17">
    <source>
        <dbReference type="Proteomes" id="UP001174909"/>
    </source>
</evidence>
<comment type="caution">
    <text evidence="16">The sequence shown here is derived from an EMBL/GenBank/DDBJ whole genome shotgun (WGS) entry which is preliminary data.</text>
</comment>
<dbReference type="InterPro" id="IPR002110">
    <property type="entry name" value="Ankyrin_rpt"/>
</dbReference>
<organism evidence="16 17">
    <name type="scientific">Geodia barretti</name>
    <name type="common">Barrett's horny sponge</name>
    <dbReference type="NCBI Taxonomy" id="519541"/>
    <lineage>
        <taxon>Eukaryota</taxon>
        <taxon>Metazoa</taxon>
        <taxon>Porifera</taxon>
        <taxon>Demospongiae</taxon>
        <taxon>Heteroscleromorpha</taxon>
        <taxon>Tetractinellida</taxon>
        <taxon>Astrophorina</taxon>
        <taxon>Geodiidae</taxon>
        <taxon>Geodia</taxon>
    </lineage>
</organism>
<dbReference type="Pfam" id="PF12796">
    <property type="entry name" value="Ank_2"/>
    <property type="match status" value="1"/>
</dbReference>
<evidence type="ECO:0000256" key="8">
    <source>
        <dbReference type="ARBA" id="ARBA00022786"/>
    </source>
</evidence>
<dbReference type="Pfam" id="PF13920">
    <property type="entry name" value="zf-C3HC4_3"/>
    <property type="match status" value="1"/>
</dbReference>
<evidence type="ECO:0000313" key="16">
    <source>
        <dbReference type="EMBL" id="CAI8020767.1"/>
    </source>
</evidence>
<feature type="repeat" description="ANK" evidence="11">
    <location>
        <begin position="403"/>
        <end position="435"/>
    </location>
</feature>
<keyword evidence="4" id="KW-0808">Transferase</keyword>
<evidence type="ECO:0000256" key="4">
    <source>
        <dbReference type="ARBA" id="ARBA00022679"/>
    </source>
</evidence>
<evidence type="ECO:0000256" key="9">
    <source>
        <dbReference type="ARBA" id="ARBA00022833"/>
    </source>
</evidence>
<dbReference type="InterPro" id="IPR037252">
    <property type="entry name" value="Mib_Herc2_sf"/>
</dbReference>
<dbReference type="EMBL" id="CASHTH010001847">
    <property type="protein sequence ID" value="CAI8020767.1"/>
    <property type="molecule type" value="Genomic_DNA"/>
</dbReference>